<proteinExistence type="predicted"/>
<sequence>MYTIQNKSTSFCCGKVDNVGGCRCCCGCGGGGGVLVLGRGSETEEIMIFTEDAEEDRADSWADWAVGKHQLYLLQMLGGLMVKSGGTKMELSIMQPDDWHLHLRDGDLLEAVISHSAFHFGRGIVMPNLKPPIKTTAAAVAYQESILKALPANSDFIPLMTLYLTDTTTPEEIKLARDSGVVYAVKLYPAGATTNSQYGVTDLFGKCLPVHGKVTDPEVDIFDRERVFIDTVLRPLIQKFPQLKVAMEHVTTADAVRGMSSSNNYSSGAETLDLRYEALKHECGVKAAIRVTESNKPSKGRLYVIYAAATGEWAYTPSSGVMPHTDETMEEFHTRHDAEFHDDADLKVVHPSELNKKRPSNTDGSSTKSKRKKKFTGAILLTKTLDRIVNVVESSSTTSTQTSLRYPSIAECLAKLESIPGVSSNDELYVWAARLFL</sequence>
<protein>
    <submittedName>
        <fullName evidence="1">Uncharacterized protein</fullName>
    </submittedName>
</protein>
<name>A0ACC0H3H0_9ERIC</name>
<keyword evidence="2" id="KW-1185">Reference proteome</keyword>
<accession>A0ACC0H3H0</accession>
<dbReference type="Proteomes" id="UP001060215">
    <property type="component" value="Chromosome 7"/>
</dbReference>
<comment type="caution">
    <text evidence="1">The sequence shown here is derived from an EMBL/GenBank/DDBJ whole genome shotgun (WGS) entry which is preliminary data.</text>
</comment>
<gene>
    <name evidence="1" type="ORF">LOK49_LG07G02166</name>
</gene>
<evidence type="ECO:0000313" key="2">
    <source>
        <dbReference type="Proteomes" id="UP001060215"/>
    </source>
</evidence>
<evidence type="ECO:0000313" key="1">
    <source>
        <dbReference type="EMBL" id="KAI8007342.1"/>
    </source>
</evidence>
<organism evidence="1 2">
    <name type="scientific">Camellia lanceoleosa</name>
    <dbReference type="NCBI Taxonomy" id="1840588"/>
    <lineage>
        <taxon>Eukaryota</taxon>
        <taxon>Viridiplantae</taxon>
        <taxon>Streptophyta</taxon>
        <taxon>Embryophyta</taxon>
        <taxon>Tracheophyta</taxon>
        <taxon>Spermatophyta</taxon>
        <taxon>Magnoliopsida</taxon>
        <taxon>eudicotyledons</taxon>
        <taxon>Gunneridae</taxon>
        <taxon>Pentapetalae</taxon>
        <taxon>asterids</taxon>
        <taxon>Ericales</taxon>
        <taxon>Theaceae</taxon>
        <taxon>Camellia</taxon>
    </lineage>
</organism>
<dbReference type="EMBL" id="CM045764">
    <property type="protein sequence ID" value="KAI8007342.1"/>
    <property type="molecule type" value="Genomic_DNA"/>
</dbReference>
<reference evidence="1 2" key="1">
    <citation type="journal article" date="2022" name="Plant J.">
        <title>Chromosome-level genome of Camellia lanceoleosa provides a valuable resource for understanding genome evolution and self-incompatibility.</title>
        <authorList>
            <person name="Gong W."/>
            <person name="Xiao S."/>
            <person name="Wang L."/>
            <person name="Liao Z."/>
            <person name="Chang Y."/>
            <person name="Mo W."/>
            <person name="Hu G."/>
            <person name="Li W."/>
            <person name="Zhao G."/>
            <person name="Zhu H."/>
            <person name="Hu X."/>
            <person name="Ji K."/>
            <person name="Xiang X."/>
            <person name="Song Q."/>
            <person name="Yuan D."/>
            <person name="Jin S."/>
            <person name="Zhang L."/>
        </authorList>
    </citation>
    <scope>NUCLEOTIDE SEQUENCE [LARGE SCALE GENOMIC DNA]</scope>
    <source>
        <strain evidence="1">SQ_2022a</strain>
    </source>
</reference>